<reference evidence="3 4" key="1">
    <citation type="submission" date="2016-10" db="EMBL/GenBank/DDBJ databases">
        <authorList>
            <person name="de Groot N.N."/>
        </authorList>
    </citation>
    <scope>NUCLEOTIDE SEQUENCE [LARGE SCALE GENOMIC DNA]</scope>
    <source>
        <strain evidence="3 4">CGMCC 1.6114</strain>
    </source>
</reference>
<feature type="domain" description="Rhodanese" evidence="2">
    <location>
        <begin position="372"/>
        <end position="460"/>
    </location>
</feature>
<dbReference type="SMART" id="SM00450">
    <property type="entry name" value="RHOD"/>
    <property type="match status" value="2"/>
</dbReference>
<dbReference type="InterPro" id="IPR001763">
    <property type="entry name" value="Rhodanese-like_dom"/>
</dbReference>
<dbReference type="InterPro" id="IPR051682">
    <property type="entry name" value="Mito_Persulfide_Diox"/>
</dbReference>
<dbReference type="CDD" id="cd07724">
    <property type="entry name" value="POD-like_MBL-fold"/>
    <property type="match status" value="1"/>
</dbReference>
<dbReference type="EMBL" id="FPAG01000003">
    <property type="protein sequence ID" value="SFS65664.1"/>
    <property type="molecule type" value="Genomic_DNA"/>
</dbReference>
<dbReference type="AlphaFoldDB" id="A0A1I6RLX7"/>
<dbReference type="OrthoDB" id="9784009at2"/>
<dbReference type="InterPro" id="IPR036873">
    <property type="entry name" value="Rhodanese-like_dom_sf"/>
</dbReference>
<evidence type="ECO:0000259" key="2">
    <source>
        <dbReference type="PROSITE" id="PS50206"/>
    </source>
</evidence>
<dbReference type="SMART" id="SM00849">
    <property type="entry name" value="Lactamase_B"/>
    <property type="match status" value="1"/>
</dbReference>
<dbReference type="Gene3D" id="3.40.250.10">
    <property type="entry name" value="Rhodanese-like domain"/>
    <property type="match status" value="2"/>
</dbReference>
<feature type="domain" description="Rhodanese" evidence="2">
    <location>
        <begin position="268"/>
        <end position="359"/>
    </location>
</feature>
<dbReference type="Gene3D" id="3.60.15.10">
    <property type="entry name" value="Ribonuclease Z/Hydroxyacylglutathione hydrolase-like"/>
    <property type="match status" value="1"/>
</dbReference>
<dbReference type="CDD" id="cd00158">
    <property type="entry name" value="RHOD"/>
    <property type="match status" value="2"/>
</dbReference>
<dbReference type="Proteomes" id="UP000183209">
    <property type="component" value="Unassembled WGS sequence"/>
</dbReference>
<dbReference type="GO" id="GO:0046872">
    <property type="term" value="F:metal ion binding"/>
    <property type="evidence" value="ECO:0007669"/>
    <property type="project" value="UniProtKB-KW"/>
</dbReference>
<evidence type="ECO:0000256" key="1">
    <source>
        <dbReference type="ARBA" id="ARBA00022723"/>
    </source>
</evidence>
<accession>A0A1I6RLX7</accession>
<dbReference type="FunFam" id="3.60.15.10:FF:000030">
    <property type="entry name" value="Metallo-beta-lactamase family protein"/>
    <property type="match status" value="1"/>
</dbReference>
<dbReference type="InterPro" id="IPR044528">
    <property type="entry name" value="POD-like_MBL-fold"/>
</dbReference>
<gene>
    <name evidence="3" type="ORF">SAMN04487906_1157</name>
</gene>
<dbReference type="InterPro" id="IPR001279">
    <property type="entry name" value="Metallo-B-lactamas"/>
</dbReference>
<dbReference type="GO" id="GO:0070813">
    <property type="term" value="P:hydrogen sulfide metabolic process"/>
    <property type="evidence" value="ECO:0007669"/>
    <property type="project" value="TreeGrafter"/>
</dbReference>
<evidence type="ECO:0000313" key="4">
    <source>
        <dbReference type="Proteomes" id="UP000183209"/>
    </source>
</evidence>
<dbReference type="InterPro" id="IPR036866">
    <property type="entry name" value="RibonucZ/Hydroxyglut_hydro"/>
</dbReference>
<dbReference type="SUPFAM" id="SSF56281">
    <property type="entry name" value="Metallo-hydrolase/oxidoreductase"/>
    <property type="match status" value="1"/>
</dbReference>
<dbReference type="Pfam" id="PF00581">
    <property type="entry name" value="Rhodanese"/>
    <property type="match status" value="2"/>
</dbReference>
<organism evidence="3 4">
    <name type="scientific">Zhouia amylolytica</name>
    <dbReference type="NCBI Taxonomy" id="376730"/>
    <lineage>
        <taxon>Bacteria</taxon>
        <taxon>Pseudomonadati</taxon>
        <taxon>Bacteroidota</taxon>
        <taxon>Flavobacteriia</taxon>
        <taxon>Flavobacteriales</taxon>
        <taxon>Flavobacteriaceae</taxon>
        <taxon>Zhouia</taxon>
    </lineage>
</organism>
<dbReference type="PANTHER" id="PTHR43084">
    <property type="entry name" value="PERSULFIDE DIOXYGENASE ETHE1"/>
    <property type="match status" value="1"/>
</dbReference>
<protein>
    <submittedName>
        <fullName evidence="3">Glyoxylase, beta-lactamase superfamily II</fullName>
    </submittedName>
</protein>
<dbReference type="PROSITE" id="PS50206">
    <property type="entry name" value="RHODANESE_3"/>
    <property type="match status" value="2"/>
</dbReference>
<dbReference type="Pfam" id="PF00753">
    <property type="entry name" value="Lactamase_B"/>
    <property type="match status" value="1"/>
</dbReference>
<evidence type="ECO:0000313" key="3">
    <source>
        <dbReference type="EMBL" id="SFS65664.1"/>
    </source>
</evidence>
<dbReference type="PANTHER" id="PTHR43084:SF1">
    <property type="entry name" value="PERSULFIDE DIOXYGENASE ETHE1, MITOCHONDRIAL"/>
    <property type="match status" value="1"/>
</dbReference>
<dbReference type="GO" id="GO:0050313">
    <property type="term" value="F:sulfur dioxygenase activity"/>
    <property type="evidence" value="ECO:0007669"/>
    <property type="project" value="InterPro"/>
</dbReference>
<sequence>MNIEQIYTGCLAQGAYYIESEGEVAIIDPLRETQPYIDKAKAENAQIKYVFETHFHADFVSGHIDLAKKTGATIVYGPNAQTSYDIYSAKDEEVFKLGKVTIKALHTPGHTLESTTYLLIDEQGKNHAIFTGDTLFLGDVGRPDLAIKQDLTKEDLAGMLFDSLRNKIMPLADDVIVYPAHGAGSACGKNLSKETVDTLGNQKKTNYALRADMSKEEFVAEVLDGILPPPQYFSKNAMLNKEGYAAFDSVLEKGNVPLDPEEFEALANHEGALVLDVRTQEEFVKEHIPNSIFIGLKGQFAPWVGALITDLQQPILLVVPEGKSEEAVTRLSRVGYDNTLGYLKGGMDQWKKSGKEVESITSIDANEFEKRYSPELSILDVRKPGEFDSTHLETAMSLPLDFLSENMNKIDKDKEYYVHCAGGYRSVIAASILKARGFNNLIDIAGGYGALKNTDIPKTNFACPSSK</sequence>
<dbReference type="RefSeq" id="WP_074977579.1">
    <property type="nucleotide sequence ID" value="NZ_FPAG01000003.1"/>
</dbReference>
<name>A0A1I6RLX7_9FLAO</name>
<dbReference type="SUPFAM" id="SSF52821">
    <property type="entry name" value="Rhodanese/Cell cycle control phosphatase"/>
    <property type="match status" value="2"/>
</dbReference>
<keyword evidence="1" id="KW-0479">Metal-binding</keyword>
<proteinExistence type="predicted"/>
<dbReference type="GO" id="GO:0006749">
    <property type="term" value="P:glutathione metabolic process"/>
    <property type="evidence" value="ECO:0007669"/>
    <property type="project" value="InterPro"/>
</dbReference>